<dbReference type="AlphaFoldDB" id="A0A918D0Z3"/>
<reference evidence="2" key="2">
    <citation type="submission" date="2020-09" db="EMBL/GenBank/DDBJ databases">
        <authorList>
            <person name="Sun Q."/>
            <person name="Ohkuma M."/>
        </authorList>
    </citation>
    <scope>NUCLEOTIDE SEQUENCE</scope>
    <source>
        <strain evidence="2">JCM 17251</strain>
    </source>
</reference>
<evidence type="ECO:0000313" key="2">
    <source>
        <dbReference type="EMBL" id="GGN55024.1"/>
    </source>
</evidence>
<dbReference type="GO" id="GO:0003677">
    <property type="term" value="F:DNA binding"/>
    <property type="evidence" value="ECO:0007669"/>
    <property type="project" value="InterPro"/>
</dbReference>
<dbReference type="EMBL" id="BMOS01000007">
    <property type="protein sequence ID" value="GGN55024.1"/>
    <property type="molecule type" value="Genomic_DNA"/>
</dbReference>
<dbReference type="InterPro" id="IPR001387">
    <property type="entry name" value="Cro/C1-type_HTH"/>
</dbReference>
<dbReference type="CDD" id="cd00093">
    <property type="entry name" value="HTH_XRE"/>
    <property type="match status" value="1"/>
</dbReference>
<evidence type="ECO:0000313" key="3">
    <source>
        <dbReference type="Proteomes" id="UP000624041"/>
    </source>
</evidence>
<dbReference type="SUPFAM" id="SSF47413">
    <property type="entry name" value="lambda repressor-like DNA-binding domains"/>
    <property type="match status" value="1"/>
</dbReference>
<dbReference type="RefSeq" id="WP_188856546.1">
    <property type="nucleotide sequence ID" value="NZ_BMOS01000007.1"/>
</dbReference>
<keyword evidence="3" id="KW-1185">Reference proteome</keyword>
<sequence>MKFGAILKACRDRAGLSQEELAYQLHINQSDVSKFENGTKEPPISIFQAWINNTQAQEVMVAYLCGLDGIGILQNLIDVLPELTTVGTFILNLL</sequence>
<dbReference type="PROSITE" id="PS50943">
    <property type="entry name" value="HTH_CROC1"/>
    <property type="match status" value="1"/>
</dbReference>
<comment type="caution">
    <text evidence="2">The sequence shown here is derived from an EMBL/GenBank/DDBJ whole genome shotgun (WGS) entry which is preliminary data.</text>
</comment>
<protein>
    <recommendedName>
        <fullName evidence="1">HTH cro/C1-type domain-containing protein</fullName>
    </recommendedName>
</protein>
<accession>A0A918D0Z3</accession>
<dbReference type="Pfam" id="PF13560">
    <property type="entry name" value="HTH_31"/>
    <property type="match status" value="1"/>
</dbReference>
<gene>
    <name evidence="2" type="ORF">GCM10007971_13400</name>
</gene>
<dbReference type="SMART" id="SM00530">
    <property type="entry name" value="HTH_XRE"/>
    <property type="match status" value="1"/>
</dbReference>
<dbReference type="InterPro" id="IPR010982">
    <property type="entry name" value="Lambda_DNA-bd_dom_sf"/>
</dbReference>
<evidence type="ECO:0000259" key="1">
    <source>
        <dbReference type="PROSITE" id="PS50943"/>
    </source>
</evidence>
<dbReference type="Gene3D" id="1.10.260.40">
    <property type="entry name" value="lambda repressor-like DNA-binding domains"/>
    <property type="match status" value="1"/>
</dbReference>
<dbReference type="Proteomes" id="UP000624041">
    <property type="component" value="Unassembled WGS sequence"/>
</dbReference>
<name>A0A918D0Z3_9BACI</name>
<feature type="domain" description="HTH cro/C1-type" evidence="1">
    <location>
        <begin position="7"/>
        <end position="45"/>
    </location>
</feature>
<proteinExistence type="predicted"/>
<organism evidence="2 3">
    <name type="scientific">Oceanobacillus indicireducens</name>
    <dbReference type="NCBI Taxonomy" id="1004261"/>
    <lineage>
        <taxon>Bacteria</taxon>
        <taxon>Bacillati</taxon>
        <taxon>Bacillota</taxon>
        <taxon>Bacilli</taxon>
        <taxon>Bacillales</taxon>
        <taxon>Bacillaceae</taxon>
        <taxon>Oceanobacillus</taxon>
    </lineage>
</organism>
<reference evidence="2" key="1">
    <citation type="journal article" date="2014" name="Int. J. Syst. Evol. Microbiol.">
        <title>Complete genome sequence of Corynebacterium casei LMG S-19264T (=DSM 44701T), isolated from a smear-ripened cheese.</title>
        <authorList>
            <consortium name="US DOE Joint Genome Institute (JGI-PGF)"/>
            <person name="Walter F."/>
            <person name="Albersmeier A."/>
            <person name="Kalinowski J."/>
            <person name="Ruckert C."/>
        </authorList>
    </citation>
    <scope>NUCLEOTIDE SEQUENCE</scope>
    <source>
        <strain evidence="2">JCM 17251</strain>
    </source>
</reference>